<dbReference type="EMBL" id="SRLO01000018">
    <property type="protein sequence ID" value="TNN85858.1"/>
    <property type="molecule type" value="Genomic_DNA"/>
</dbReference>
<reference evidence="1 2" key="1">
    <citation type="submission" date="2019-03" db="EMBL/GenBank/DDBJ databases">
        <title>First draft genome of Liparis tanakae, snailfish: a comprehensive survey of snailfish specific genes.</title>
        <authorList>
            <person name="Kim W."/>
            <person name="Song I."/>
            <person name="Jeong J.-H."/>
            <person name="Kim D."/>
            <person name="Kim S."/>
            <person name="Ryu S."/>
            <person name="Song J.Y."/>
            <person name="Lee S.K."/>
        </authorList>
    </citation>
    <scope>NUCLEOTIDE SEQUENCE [LARGE SCALE GENOMIC DNA]</scope>
    <source>
        <tissue evidence="1">Muscle</tissue>
    </source>
</reference>
<proteinExistence type="predicted"/>
<dbReference type="Proteomes" id="UP000314294">
    <property type="component" value="Unassembled WGS sequence"/>
</dbReference>
<keyword evidence="2" id="KW-1185">Reference proteome</keyword>
<accession>A0A4Z2J831</accession>
<comment type="caution">
    <text evidence="1">The sequence shown here is derived from an EMBL/GenBank/DDBJ whole genome shotgun (WGS) entry which is preliminary data.</text>
</comment>
<protein>
    <submittedName>
        <fullName evidence="1">Uncharacterized protein</fullName>
    </submittedName>
</protein>
<organism evidence="1 2">
    <name type="scientific">Liparis tanakae</name>
    <name type="common">Tanaka's snailfish</name>
    <dbReference type="NCBI Taxonomy" id="230148"/>
    <lineage>
        <taxon>Eukaryota</taxon>
        <taxon>Metazoa</taxon>
        <taxon>Chordata</taxon>
        <taxon>Craniata</taxon>
        <taxon>Vertebrata</taxon>
        <taxon>Euteleostomi</taxon>
        <taxon>Actinopterygii</taxon>
        <taxon>Neopterygii</taxon>
        <taxon>Teleostei</taxon>
        <taxon>Neoteleostei</taxon>
        <taxon>Acanthomorphata</taxon>
        <taxon>Eupercaria</taxon>
        <taxon>Perciformes</taxon>
        <taxon>Cottioidei</taxon>
        <taxon>Cottales</taxon>
        <taxon>Liparidae</taxon>
        <taxon>Liparis</taxon>
    </lineage>
</organism>
<dbReference type="AlphaFoldDB" id="A0A4Z2J831"/>
<gene>
    <name evidence="1" type="ORF">EYF80_003702</name>
</gene>
<evidence type="ECO:0000313" key="1">
    <source>
        <dbReference type="EMBL" id="TNN85858.1"/>
    </source>
</evidence>
<name>A0A4Z2J831_9TELE</name>
<sequence length="64" mass="7093">MVEQCEDLPLRGSPFDALTKFSGLQTTWSAPNRPVIGWHELPRSDLTANNTGEAINPLNSADRR</sequence>
<evidence type="ECO:0000313" key="2">
    <source>
        <dbReference type="Proteomes" id="UP000314294"/>
    </source>
</evidence>